<name>A0A6I3IF96_9MICO</name>
<comment type="caution">
    <text evidence="2">The sequence shown here is derived from an EMBL/GenBank/DDBJ whole genome shotgun (WGS) entry which is preliminary data.</text>
</comment>
<dbReference type="RefSeq" id="WP_154593932.1">
    <property type="nucleotide sequence ID" value="NZ_CP171001.1"/>
</dbReference>
<gene>
    <name evidence="2" type="ORF">GGG17_12045</name>
</gene>
<evidence type="ECO:0000313" key="2">
    <source>
        <dbReference type="EMBL" id="MTB72682.1"/>
    </source>
</evidence>
<keyword evidence="3" id="KW-1185">Reference proteome</keyword>
<proteinExistence type="predicted"/>
<dbReference type="Proteomes" id="UP000431092">
    <property type="component" value="Unassembled WGS sequence"/>
</dbReference>
<evidence type="ECO:0000313" key="3">
    <source>
        <dbReference type="Proteomes" id="UP000431092"/>
    </source>
</evidence>
<evidence type="ECO:0000256" key="1">
    <source>
        <dbReference type="SAM" id="MobiDB-lite"/>
    </source>
</evidence>
<organism evidence="2 3">
    <name type="scientific">Arsenicicoccus cauae</name>
    <dbReference type="NCBI Taxonomy" id="2663847"/>
    <lineage>
        <taxon>Bacteria</taxon>
        <taxon>Bacillati</taxon>
        <taxon>Actinomycetota</taxon>
        <taxon>Actinomycetes</taxon>
        <taxon>Micrococcales</taxon>
        <taxon>Intrasporangiaceae</taxon>
        <taxon>Arsenicicoccus</taxon>
    </lineage>
</organism>
<protein>
    <submittedName>
        <fullName evidence="2">YtxH domain-containing protein</fullName>
    </submittedName>
</protein>
<sequence length="125" mass="12905">MQKRLMFIAGAGLGYVLGARAGQGRYQQIKSQADTVWNDPRVQEKVALATDAVKEKAPVVQAKAQEAAAAAQAKAQEAAGAAQAKAQGAAATARSKVTGDHSGNQIGVESSSDVEPQTVKYESGH</sequence>
<accession>A0A6I3IF96</accession>
<reference evidence="2 3" key="1">
    <citation type="submission" date="2019-11" db="EMBL/GenBank/DDBJ databases">
        <title>Whole genome sequencing identifies a novel species of the genus Arsenicicoccus isolated from human blood.</title>
        <authorList>
            <person name="Jeong J.H."/>
            <person name="Kweon O.J."/>
            <person name="Kim H.R."/>
            <person name="Kim T.-H."/>
            <person name="Ha S.-M."/>
            <person name="Lee M.-K."/>
        </authorList>
    </citation>
    <scope>NUCLEOTIDE SEQUENCE [LARGE SCALE GENOMIC DNA]</scope>
    <source>
        <strain evidence="2 3">MKL-02</strain>
    </source>
</reference>
<feature type="compositionally biased region" description="Polar residues" evidence="1">
    <location>
        <begin position="101"/>
        <end position="115"/>
    </location>
</feature>
<feature type="region of interest" description="Disordered" evidence="1">
    <location>
        <begin position="92"/>
        <end position="125"/>
    </location>
</feature>
<dbReference type="AlphaFoldDB" id="A0A6I3IF96"/>
<dbReference type="EMBL" id="WLVL01000039">
    <property type="protein sequence ID" value="MTB72682.1"/>
    <property type="molecule type" value="Genomic_DNA"/>
</dbReference>